<sequence length="264" mass="28155">MEHGLASSFRADGDGLPDRIAEAARAAEDAGLASWWSLGEREAALHRSLDPVLGLQCVARVTDRIRLGHSGELAAVQPAAVRAKQLASLDWFAGGRLELGLDLGEPPEDLVDPAAPEADHLDRALDRVLAMRSLWTQRRAEHTGAHVSFTGVSALPRPVGDRVPRTHLRALGTEALRRVVDQVGAPHGWLAWRETPEQVGAGAARLASVLGDAADGVRLTWFVDLADLADARAALSGMSARVDELVAVVDRVPTADDIDRVVQA</sequence>
<organism evidence="6 7">
    <name type="scientific">Nocardioides hwasunensis</name>
    <dbReference type="NCBI Taxonomy" id="397258"/>
    <lineage>
        <taxon>Bacteria</taxon>
        <taxon>Bacillati</taxon>
        <taxon>Actinomycetota</taxon>
        <taxon>Actinomycetes</taxon>
        <taxon>Propionibacteriales</taxon>
        <taxon>Nocardioidaceae</taxon>
        <taxon>Nocardioides</taxon>
    </lineage>
</organism>
<dbReference type="InterPro" id="IPR036661">
    <property type="entry name" value="Luciferase-like_sf"/>
</dbReference>
<accession>A0ABR8MM63</accession>
<keyword evidence="3" id="KW-0560">Oxidoreductase</keyword>
<dbReference type="RefSeq" id="WP_191199942.1">
    <property type="nucleotide sequence ID" value="NZ_BAAAPA010000007.1"/>
</dbReference>
<reference evidence="6 7" key="1">
    <citation type="submission" date="2020-09" db="EMBL/GenBank/DDBJ databases">
        <title>novel species in genus Nocardioides.</title>
        <authorList>
            <person name="Zhang G."/>
        </authorList>
    </citation>
    <scope>NUCLEOTIDE SEQUENCE [LARGE SCALE GENOMIC DNA]</scope>
    <source>
        <strain evidence="6 7">19197</strain>
    </source>
</reference>
<evidence type="ECO:0000256" key="2">
    <source>
        <dbReference type="ARBA" id="ARBA00022643"/>
    </source>
</evidence>
<protein>
    <submittedName>
        <fullName evidence="6">LLM class flavin-dependent oxidoreductase</fullName>
    </submittedName>
</protein>
<proteinExistence type="predicted"/>
<evidence type="ECO:0000313" key="7">
    <source>
        <dbReference type="Proteomes" id="UP000649289"/>
    </source>
</evidence>
<dbReference type="InterPro" id="IPR011251">
    <property type="entry name" value="Luciferase-like_dom"/>
</dbReference>
<evidence type="ECO:0000256" key="1">
    <source>
        <dbReference type="ARBA" id="ARBA00022630"/>
    </source>
</evidence>
<evidence type="ECO:0000256" key="4">
    <source>
        <dbReference type="ARBA" id="ARBA00023033"/>
    </source>
</evidence>
<dbReference type="EMBL" id="JACXYY010000005">
    <property type="protein sequence ID" value="MBD3915614.1"/>
    <property type="molecule type" value="Genomic_DNA"/>
</dbReference>
<dbReference type="Proteomes" id="UP000649289">
    <property type="component" value="Unassembled WGS sequence"/>
</dbReference>
<dbReference type="SUPFAM" id="SSF51679">
    <property type="entry name" value="Bacterial luciferase-like"/>
    <property type="match status" value="1"/>
</dbReference>
<dbReference type="Pfam" id="PF00296">
    <property type="entry name" value="Bac_luciferase"/>
    <property type="match status" value="1"/>
</dbReference>
<dbReference type="Gene3D" id="3.20.20.30">
    <property type="entry name" value="Luciferase-like domain"/>
    <property type="match status" value="1"/>
</dbReference>
<name>A0ABR8MM63_9ACTN</name>
<keyword evidence="7" id="KW-1185">Reference proteome</keyword>
<evidence type="ECO:0000313" key="6">
    <source>
        <dbReference type="EMBL" id="MBD3915614.1"/>
    </source>
</evidence>
<dbReference type="PANTHER" id="PTHR42847:SF4">
    <property type="entry name" value="ALKANESULFONATE MONOOXYGENASE-RELATED"/>
    <property type="match status" value="1"/>
</dbReference>
<keyword evidence="4" id="KW-0503">Monooxygenase</keyword>
<evidence type="ECO:0000256" key="3">
    <source>
        <dbReference type="ARBA" id="ARBA00023002"/>
    </source>
</evidence>
<comment type="caution">
    <text evidence="6">The sequence shown here is derived from an EMBL/GenBank/DDBJ whole genome shotgun (WGS) entry which is preliminary data.</text>
</comment>
<dbReference type="InterPro" id="IPR050172">
    <property type="entry name" value="SsuD_RutA_monooxygenase"/>
</dbReference>
<feature type="domain" description="Luciferase-like" evidence="5">
    <location>
        <begin position="17"/>
        <end position="208"/>
    </location>
</feature>
<keyword evidence="1" id="KW-0285">Flavoprotein</keyword>
<dbReference type="PANTHER" id="PTHR42847">
    <property type="entry name" value="ALKANESULFONATE MONOOXYGENASE"/>
    <property type="match status" value="1"/>
</dbReference>
<evidence type="ECO:0000259" key="5">
    <source>
        <dbReference type="Pfam" id="PF00296"/>
    </source>
</evidence>
<gene>
    <name evidence="6" type="ORF">IEZ25_13405</name>
</gene>
<keyword evidence="2" id="KW-0288">FMN</keyword>